<dbReference type="RefSeq" id="XP_007735856.1">
    <property type="nucleotide sequence ID" value="XM_007737666.1"/>
</dbReference>
<dbReference type="SUPFAM" id="SSF56024">
    <property type="entry name" value="Phospholipase D/nuclease"/>
    <property type="match status" value="2"/>
</dbReference>
<evidence type="ECO:0000256" key="4">
    <source>
        <dbReference type="ARBA" id="ARBA00023098"/>
    </source>
</evidence>
<dbReference type="Proteomes" id="UP000019478">
    <property type="component" value="Unassembled WGS sequence"/>
</dbReference>
<proteinExistence type="inferred from homology"/>
<dbReference type="PIRSF" id="PIRSF009376">
    <property type="entry name" value="Phospholipase_D_euk"/>
    <property type="match status" value="1"/>
</dbReference>
<evidence type="ECO:0000256" key="5">
    <source>
        <dbReference type="PIRNR" id="PIRNR009376"/>
    </source>
</evidence>
<dbReference type="Gene3D" id="3.30.870.10">
    <property type="entry name" value="Endonuclease Chain A"/>
    <property type="match status" value="3"/>
</dbReference>
<dbReference type="GO" id="GO:0004630">
    <property type="term" value="F:phospholipase D activity"/>
    <property type="evidence" value="ECO:0007669"/>
    <property type="project" value="UniProtKB-UniRule"/>
</dbReference>
<organism evidence="7 8">
    <name type="scientific">Capronia epimyces CBS 606.96</name>
    <dbReference type="NCBI Taxonomy" id="1182542"/>
    <lineage>
        <taxon>Eukaryota</taxon>
        <taxon>Fungi</taxon>
        <taxon>Dikarya</taxon>
        <taxon>Ascomycota</taxon>
        <taxon>Pezizomycotina</taxon>
        <taxon>Eurotiomycetes</taxon>
        <taxon>Chaetothyriomycetidae</taxon>
        <taxon>Chaetothyriales</taxon>
        <taxon>Herpotrichiellaceae</taxon>
        <taxon>Capronia</taxon>
    </lineage>
</organism>
<dbReference type="EC" id="3.1.4.4" evidence="5"/>
<dbReference type="SMART" id="SM00155">
    <property type="entry name" value="PLDc"/>
    <property type="match status" value="2"/>
</dbReference>
<dbReference type="PROSITE" id="PS50035">
    <property type="entry name" value="PLD"/>
    <property type="match status" value="2"/>
</dbReference>
<dbReference type="HOGENOM" id="CLU_000690_2_2_1"/>
<dbReference type="GeneID" id="19171656"/>
<dbReference type="STRING" id="1182542.W9XM14"/>
<evidence type="ECO:0000313" key="7">
    <source>
        <dbReference type="EMBL" id="EXJ81268.1"/>
    </source>
</evidence>
<keyword evidence="8" id="KW-1185">Reference proteome</keyword>
<dbReference type="CDD" id="cd09141">
    <property type="entry name" value="PLDc_vPLD1_2_yPLD_like_2"/>
    <property type="match status" value="1"/>
</dbReference>
<name>W9XM14_9EURO</name>
<comment type="similarity">
    <text evidence="5">Belongs to the phospholipase D family.</text>
</comment>
<dbReference type="AlphaFoldDB" id="W9XM14"/>
<keyword evidence="1" id="KW-0677">Repeat</keyword>
<dbReference type="GO" id="GO:0035556">
    <property type="term" value="P:intracellular signal transduction"/>
    <property type="evidence" value="ECO:0007669"/>
    <property type="project" value="InterPro"/>
</dbReference>
<sequence>MTSLFNKAAAAAKNVQNSVSSNAAIDNVTSKFGLASVTSTVTSIVSGTQDESLKHRYSSSHPISEGNSVKFHVDGCAYFWAVSEALEKAKESIWILGWWISPEVYLRRPPSENEQYRLDRMLLAAAERGVKVNVIVFKEVPQVMYLSSYHSKHALEALHPNIAVFRYPEHYSGAKGAMSATKSMLQGIVSGNRANLGKVSDETLQTMIAVAGGPTLLWAHHEKLVIVDRGTVFMGGIDLSYGRWDTIQHPIADAHPGNLDDIVFPGQDYNNARVMDFKNLDNWEHNRLSRLTTSRMGWQDISISATGPAVADICDHFVERWNFIYGMKYNTGLPIDSRYARITPTPTSDQPSPATAASSGGMKCQLVRSVTRWSSGSPLEHSVYDAYVDIIEKSEHFVYMEQQFFITSTGEWLGTVWNRVGEALVKRILRAAQEGKRYKVTVIMPSVPAFPGDLQSLIVGHPPRAIMKLQYKSISRGGFSIMDKLRRAGVDPKEYIRFYNLRNYDRINESGTMQKTEKASGVDYTLASQDHDDIVDPFGLRAQKEMGEFEGDQIPKNHEAYRKYQTATDHGHSSWDTVSTCYMLGGTDIRKVPWVGGGSMKEIDAFVTEELYVHSKVLIADDRVVLCGSANLNDRSLKGSRDSEIALVIEDPTPLATTMNGQPFQASRFAAGMRRYLFRKHLGLLAPQDMRRPDAHFTPAPGDNGYDFGSPEDAIVADPLSDQFLEHWNGVALQNTLAFRKVFAPMPDDTAQTWLQYQALFWKRFSGPDGFHMAQWGHVAKDNFPAGDEGVTAVKEELAKVRGMLVEMPLEFLSKTDIQIEDPGYNIITRQGYV</sequence>
<dbReference type="InterPro" id="IPR001736">
    <property type="entry name" value="PLipase_D/transphosphatidylase"/>
</dbReference>
<gene>
    <name evidence="7" type="ORF">A1O3_07558</name>
</gene>
<comment type="caution">
    <text evidence="7">The sequence shown here is derived from an EMBL/GenBank/DDBJ whole genome shotgun (WGS) entry which is preliminary data.</text>
</comment>
<dbReference type="GO" id="GO:0009395">
    <property type="term" value="P:phospholipid catabolic process"/>
    <property type="evidence" value="ECO:0007669"/>
    <property type="project" value="TreeGrafter"/>
</dbReference>
<feature type="domain" description="PLD phosphodiesterase" evidence="6">
    <location>
        <begin position="609"/>
        <end position="636"/>
    </location>
</feature>
<keyword evidence="3 5" id="KW-0442">Lipid degradation</keyword>
<dbReference type="PANTHER" id="PTHR18896">
    <property type="entry name" value="PHOSPHOLIPASE D"/>
    <property type="match status" value="1"/>
</dbReference>
<dbReference type="InterPro" id="IPR016555">
    <property type="entry name" value="PLipase_D_euk"/>
</dbReference>
<evidence type="ECO:0000313" key="8">
    <source>
        <dbReference type="Proteomes" id="UP000019478"/>
    </source>
</evidence>
<dbReference type="Pfam" id="PF13091">
    <property type="entry name" value="PLDc_2"/>
    <property type="match status" value="1"/>
</dbReference>
<evidence type="ECO:0000259" key="6">
    <source>
        <dbReference type="PROSITE" id="PS50035"/>
    </source>
</evidence>
<dbReference type="GO" id="GO:0006654">
    <property type="term" value="P:phosphatidic acid biosynthetic process"/>
    <property type="evidence" value="ECO:0007669"/>
    <property type="project" value="InterPro"/>
</dbReference>
<evidence type="ECO:0000256" key="3">
    <source>
        <dbReference type="ARBA" id="ARBA00022963"/>
    </source>
</evidence>
<feature type="domain" description="PLD phosphodiesterase" evidence="6">
    <location>
        <begin position="216"/>
        <end position="243"/>
    </location>
</feature>
<dbReference type="PANTHER" id="PTHR18896:SF186">
    <property type="entry name" value="PHOSPHOLIPASE D"/>
    <property type="match status" value="1"/>
</dbReference>
<dbReference type="eggNOG" id="KOG1329">
    <property type="taxonomic scope" value="Eukaryota"/>
</dbReference>
<dbReference type="InterPro" id="IPR025202">
    <property type="entry name" value="PLD-like_dom"/>
</dbReference>
<keyword evidence="2 5" id="KW-0378">Hydrolase</keyword>
<dbReference type="EMBL" id="AMGY01000006">
    <property type="protein sequence ID" value="EXJ81268.1"/>
    <property type="molecule type" value="Genomic_DNA"/>
</dbReference>
<evidence type="ECO:0000256" key="1">
    <source>
        <dbReference type="ARBA" id="ARBA00022737"/>
    </source>
</evidence>
<comment type="catalytic activity">
    <reaction evidence="5">
        <text>a 1,2-diacyl-sn-glycero-3-phosphocholine + H2O = a 1,2-diacyl-sn-glycero-3-phosphate + choline + H(+)</text>
        <dbReference type="Rhea" id="RHEA:14445"/>
        <dbReference type="ChEBI" id="CHEBI:15354"/>
        <dbReference type="ChEBI" id="CHEBI:15377"/>
        <dbReference type="ChEBI" id="CHEBI:15378"/>
        <dbReference type="ChEBI" id="CHEBI:57643"/>
        <dbReference type="ChEBI" id="CHEBI:58608"/>
        <dbReference type="EC" id="3.1.4.4"/>
    </reaction>
</comment>
<dbReference type="OrthoDB" id="14911at2759"/>
<protein>
    <recommendedName>
        <fullName evidence="5">Phospholipase</fullName>
        <ecNumber evidence="5">3.1.4.4</ecNumber>
    </recommendedName>
</protein>
<keyword evidence="4" id="KW-0443">Lipid metabolism</keyword>
<reference evidence="7 8" key="1">
    <citation type="submission" date="2013-03" db="EMBL/GenBank/DDBJ databases">
        <title>The Genome Sequence of Capronia epimyces CBS 606.96.</title>
        <authorList>
            <consortium name="The Broad Institute Genomics Platform"/>
            <person name="Cuomo C."/>
            <person name="de Hoog S."/>
            <person name="Gorbushina A."/>
            <person name="Walker B."/>
            <person name="Young S.K."/>
            <person name="Zeng Q."/>
            <person name="Gargeya S."/>
            <person name="Fitzgerald M."/>
            <person name="Haas B."/>
            <person name="Abouelleil A."/>
            <person name="Allen A.W."/>
            <person name="Alvarado L."/>
            <person name="Arachchi H.M."/>
            <person name="Berlin A.M."/>
            <person name="Chapman S.B."/>
            <person name="Gainer-Dewar J."/>
            <person name="Goldberg J."/>
            <person name="Griggs A."/>
            <person name="Gujja S."/>
            <person name="Hansen M."/>
            <person name="Howarth C."/>
            <person name="Imamovic A."/>
            <person name="Ireland A."/>
            <person name="Larimer J."/>
            <person name="McCowan C."/>
            <person name="Murphy C."/>
            <person name="Pearson M."/>
            <person name="Poon T.W."/>
            <person name="Priest M."/>
            <person name="Roberts A."/>
            <person name="Saif S."/>
            <person name="Shea T."/>
            <person name="Sisk P."/>
            <person name="Sykes S."/>
            <person name="Wortman J."/>
            <person name="Nusbaum C."/>
            <person name="Birren B."/>
        </authorList>
    </citation>
    <scope>NUCLEOTIDE SEQUENCE [LARGE SCALE GENOMIC DNA]</scope>
    <source>
        <strain evidence="7 8">CBS 606.96</strain>
    </source>
</reference>
<evidence type="ECO:0000256" key="2">
    <source>
        <dbReference type="ARBA" id="ARBA00022801"/>
    </source>
</evidence>
<dbReference type="InterPro" id="IPR015679">
    <property type="entry name" value="PLipase_D_fam"/>
</dbReference>
<accession>W9XM14</accession>